<dbReference type="PANTHER" id="PTHR23175:SF5">
    <property type="entry name" value="RHO GTPASE-ACTIVATING PROTEIN 23"/>
    <property type="match status" value="1"/>
</dbReference>
<reference evidence="2" key="3">
    <citation type="submission" date="2025-09" db="UniProtKB">
        <authorList>
            <consortium name="Ensembl"/>
        </authorList>
    </citation>
    <scope>IDENTIFICATION</scope>
</reference>
<proteinExistence type="predicted"/>
<dbReference type="Proteomes" id="UP001501940">
    <property type="component" value="Chromosome 18"/>
</dbReference>
<dbReference type="Gene3D" id="2.30.42.10">
    <property type="match status" value="1"/>
</dbReference>
<dbReference type="PANTHER" id="PTHR23175">
    <property type="entry name" value="PDZ DOMAIN-CONTAINING PROTEIN"/>
    <property type="match status" value="1"/>
</dbReference>
<evidence type="ECO:0000313" key="2">
    <source>
        <dbReference type="Ensembl" id="ENSAOCP00000070482.1"/>
    </source>
</evidence>
<protein>
    <submittedName>
        <fullName evidence="2">Uncharacterized protein</fullName>
    </submittedName>
</protein>
<dbReference type="Ensembl" id="ENSAOCT00000041903.1">
    <property type="protein sequence ID" value="ENSAOCP00000070482.1"/>
    <property type="gene ID" value="ENSAOCG00000020027.2"/>
</dbReference>
<reference evidence="2" key="2">
    <citation type="submission" date="2025-08" db="UniProtKB">
        <authorList>
            <consortium name="Ensembl"/>
        </authorList>
    </citation>
    <scope>IDENTIFICATION</scope>
</reference>
<dbReference type="GeneTree" id="ENSGT00940000157982"/>
<keyword evidence="3" id="KW-1185">Reference proteome</keyword>
<evidence type="ECO:0000313" key="3">
    <source>
        <dbReference type="Proteomes" id="UP001501940"/>
    </source>
</evidence>
<sequence length="134" mass="15025">MNGVAFCLVGIPPHSDIEAKGRRDGMVSPNENRRRPLSSGEVEGMSWQGPRTIFLQKNSQGFGFTLRHFIVYPPESSLHTVKDEENGNTMGKGCQWSRLEPMDTIFVKSVKENGPAHQAGLCTGRRHSYERHTK</sequence>
<gene>
    <name evidence="2" type="primary">SHROOM3</name>
</gene>
<feature type="region of interest" description="Disordered" evidence="1">
    <location>
        <begin position="20"/>
        <end position="44"/>
    </location>
</feature>
<evidence type="ECO:0000256" key="1">
    <source>
        <dbReference type="SAM" id="MobiDB-lite"/>
    </source>
</evidence>
<organism evidence="2 3">
    <name type="scientific">Amphiprion ocellaris</name>
    <name type="common">Clown anemonefish</name>
    <dbReference type="NCBI Taxonomy" id="80972"/>
    <lineage>
        <taxon>Eukaryota</taxon>
        <taxon>Metazoa</taxon>
        <taxon>Chordata</taxon>
        <taxon>Craniata</taxon>
        <taxon>Vertebrata</taxon>
        <taxon>Euteleostomi</taxon>
        <taxon>Actinopterygii</taxon>
        <taxon>Neopterygii</taxon>
        <taxon>Teleostei</taxon>
        <taxon>Neoteleostei</taxon>
        <taxon>Acanthomorphata</taxon>
        <taxon>Ovalentaria</taxon>
        <taxon>Pomacentridae</taxon>
        <taxon>Amphiprion</taxon>
    </lineage>
</organism>
<dbReference type="SUPFAM" id="SSF50156">
    <property type="entry name" value="PDZ domain-like"/>
    <property type="match status" value="1"/>
</dbReference>
<dbReference type="InterPro" id="IPR036034">
    <property type="entry name" value="PDZ_sf"/>
</dbReference>
<dbReference type="AlphaFoldDB" id="A0AAQ6A081"/>
<name>A0AAQ6A081_AMPOC</name>
<accession>A0AAQ6A081</accession>
<reference evidence="2 3" key="1">
    <citation type="submission" date="2022-01" db="EMBL/GenBank/DDBJ databases">
        <title>A chromosome-scale genome assembly of the false clownfish, Amphiprion ocellaris.</title>
        <authorList>
            <person name="Ryu T."/>
        </authorList>
    </citation>
    <scope>NUCLEOTIDE SEQUENCE [LARGE SCALE GENOMIC DNA]</scope>
</reference>